<dbReference type="RefSeq" id="XP_004354769.1">
    <property type="nucleotide sequence ID" value="XM_004354717.1"/>
</dbReference>
<proteinExistence type="predicted"/>
<dbReference type="KEGG" id="dfa:DFA_09416"/>
<dbReference type="GeneID" id="14868274"/>
<dbReference type="AlphaFoldDB" id="F4Q7K3"/>
<evidence type="ECO:0000313" key="2">
    <source>
        <dbReference type="Proteomes" id="UP000007797"/>
    </source>
</evidence>
<organism evidence="1 2">
    <name type="scientific">Cavenderia fasciculata</name>
    <name type="common">Slime mold</name>
    <name type="synonym">Dictyostelium fasciculatum</name>
    <dbReference type="NCBI Taxonomy" id="261658"/>
    <lineage>
        <taxon>Eukaryota</taxon>
        <taxon>Amoebozoa</taxon>
        <taxon>Evosea</taxon>
        <taxon>Eumycetozoa</taxon>
        <taxon>Dictyostelia</taxon>
        <taxon>Acytosteliales</taxon>
        <taxon>Cavenderiaceae</taxon>
        <taxon>Cavenderia</taxon>
    </lineage>
</organism>
<keyword evidence="2" id="KW-1185">Reference proteome</keyword>
<gene>
    <name evidence="1" type="ORF">DFA_09416</name>
</gene>
<reference evidence="2" key="1">
    <citation type="journal article" date="2011" name="Genome Res.">
        <title>Phylogeny-wide analysis of social amoeba genomes highlights ancient origins for complex intercellular communication.</title>
        <authorList>
            <person name="Heidel A.J."/>
            <person name="Lawal H.M."/>
            <person name="Felder M."/>
            <person name="Schilde C."/>
            <person name="Helps N.R."/>
            <person name="Tunggal B."/>
            <person name="Rivero F."/>
            <person name="John U."/>
            <person name="Schleicher M."/>
            <person name="Eichinger L."/>
            <person name="Platzer M."/>
            <person name="Noegel A.A."/>
            <person name="Schaap P."/>
            <person name="Gloeckner G."/>
        </authorList>
    </citation>
    <scope>NUCLEOTIDE SEQUENCE [LARGE SCALE GENOMIC DNA]</scope>
    <source>
        <strain evidence="2">SH3</strain>
    </source>
</reference>
<dbReference type="Proteomes" id="UP000007797">
    <property type="component" value="Unassembled WGS sequence"/>
</dbReference>
<dbReference type="EMBL" id="GL883024">
    <property type="protein sequence ID" value="EGG16385.1"/>
    <property type="molecule type" value="Genomic_DNA"/>
</dbReference>
<sequence length="40" mass="4439">MQSQFHYTITYYSVLFKECGGVSDGGDHHDGRGQFPACAQ</sequence>
<evidence type="ECO:0000313" key="1">
    <source>
        <dbReference type="EMBL" id="EGG16385.1"/>
    </source>
</evidence>
<accession>F4Q7K3</accession>
<protein>
    <submittedName>
        <fullName evidence="1">Uncharacterized protein</fullName>
    </submittedName>
</protein>
<name>F4Q7K3_CACFS</name>